<dbReference type="AlphaFoldDB" id="A0A2M8Z1K9"/>
<dbReference type="SUPFAM" id="SSF55136">
    <property type="entry name" value="Probable bacterial effector-binding domain"/>
    <property type="match status" value="1"/>
</dbReference>
<gene>
    <name evidence="2" type="ORF">H171_0821</name>
</gene>
<dbReference type="RefSeq" id="WP_100304008.1">
    <property type="nucleotide sequence ID" value="NZ_PGET01000001.1"/>
</dbReference>
<dbReference type="OrthoDB" id="4772335at2"/>
<dbReference type="EMBL" id="PGET01000001">
    <property type="protein sequence ID" value="PJJ27356.1"/>
    <property type="molecule type" value="Genomic_DNA"/>
</dbReference>
<dbReference type="Pfam" id="PF06445">
    <property type="entry name" value="GyrI-like"/>
    <property type="match status" value="1"/>
</dbReference>
<dbReference type="InterPro" id="IPR008319">
    <property type="entry name" value="GyrI-like_CCH_Lin2189-like"/>
</dbReference>
<reference evidence="2 3" key="1">
    <citation type="submission" date="2017-11" db="EMBL/GenBank/DDBJ databases">
        <title>Understudied soil microbes with underappreciated capabilities: Untangling the Clostridium saccharolyticum group.</title>
        <authorList>
            <person name="Leschine S."/>
        </authorList>
    </citation>
    <scope>NUCLEOTIDE SEQUENCE [LARGE SCALE GENOMIC DNA]</scope>
    <source>
        <strain evidence="2 3">18A</strain>
    </source>
</reference>
<proteinExistence type="predicted"/>
<comment type="caution">
    <text evidence="2">The sequence shown here is derived from an EMBL/GenBank/DDBJ whole genome shotgun (WGS) entry which is preliminary data.</text>
</comment>
<accession>A0A2M8Z1K9</accession>
<name>A0A2M8Z1K9_9FIRM</name>
<dbReference type="InterPro" id="IPR011256">
    <property type="entry name" value="Reg_factor_effector_dom_sf"/>
</dbReference>
<dbReference type="PIRSF" id="PIRSF031644">
    <property type="entry name" value="UCP031644"/>
    <property type="match status" value="1"/>
</dbReference>
<dbReference type="InterPro" id="IPR029442">
    <property type="entry name" value="GyrI-like"/>
</dbReference>
<protein>
    <recommendedName>
        <fullName evidence="1">GyrI-like small molecule binding domain-containing protein</fullName>
    </recommendedName>
</protein>
<dbReference type="Proteomes" id="UP000231092">
    <property type="component" value="Unassembled WGS sequence"/>
</dbReference>
<sequence length="210" mass="23714">MAIDFKKIEKDLYQPGAKPAIIEVPEMTFIMIDGHGDPNTSEAYQTAIEVLYGLAYTVKMSKTSGRQLKGYYDFVVPPLEGLWSTDTGVVETGITDKNAFCWTSMMRMPEFVTPEVFEEVKIHLSKKKPSLDSSIARLEVFTEGLCAQVMHTGSYDSEPATIHALKTFVAESGYRIDLSGKRKHHELYLNDPRKTSPEKLKTIIRYPIIK</sequence>
<evidence type="ECO:0000313" key="2">
    <source>
        <dbReference type="EMBL" id="PJJ27356.1"/>
    </source>
</evidence>
<organism evidence="2 3">
    <name type="scientific">[Clostridium] celerecrescens 18A</name>
    <dbReference type="NCBI Taxonomy" id="1286362"/>
    <lineage>
        <taxon>Bacteria</taxon>
        <taxon>Bacillati</taxon>
        <taxon>Bacillota</taxon>
        <taxon>Clostridia</taxon>
        <taxon>Lachnospirales</taxon>
        <taxon>Lachnospiraceae</taxon>
        <taxon>Lacrimispora</taxon>
    </lineage>
</organism>
<feature type="domain" description="GyrI-like small molecule binding" evidence="1">
    <location>
        <begin position="18"/>
        <end position="208"/>
    </location>
</feature>
<evidence type="ECO:0000313" key="3">
    <source>
        <dbReference type="Proteomes" id="UP000231092"/>
    </source>
</evidence>
<dbReference type="Gene3D" id="3.20.80.10">
    <property type="entry name" value="Regulatory factor, effector binding domain"/>
    <property type="match status" value="1"/>
</dbReference>
<evidence type="ECO:0000259" key="1">
    <source>
        <dbReference type="Pfam" id="PF06445"/>
    </source>
</evidence>